<proteinExistence type="predicted"/>
<accession>A0A385UHJ2</accession>
<evidence type="ECO:0000313" key="2">
    <source>
        <dbReference type="EMBL" id="AYB70505.1"/>
    </source>
</evidence>
<evidence type="ECO:0000256" key="1">
    <source>
        <dbReference type="SAM" id="MobiDB-lite"/>
    </source>
</evidence>
<reference evidence="2 3" key="1">
    <citation type="submission" date="2018-08" db="EMBL/GenBank/DDBJ databases">
        <authorList>
            <person name="Pathak A."/>
            <person name="Staton O.A."/>
            <person name="Aldaher A.R."/>
            <person name="Baird K.M."/>
            <person name="Borah A."/>
            <person name="Haggard G.E."/>
            <person name="Meesala S."/>
            <person name="Nealy S.L."/>
            <person name="Ramdas R."/>
            <person name="Rocha M."/>
            <person name="Sristi D."/>
            <person name="Thukral S."/>
            <person name="Walls C.E."/>
            <person name="Waqas M."/>
            <person name="Williams M.R."/>
            <person name="Winters A.K."/>
            <person name="Sahawneh K.J."/>
            <person name="Monti D.L."/>
            <person name="Garlena R.A."/>
            <person name="Russell D.A."/>
            <person name="Pope W.H."/>
            <person name="Jacobs-Sera D."/>
            <person name="Hatfull G.F."/>
        </authorList>
    </citation>
    <scope>NUCLEOTIDE SEQUENCE [LARGE SCALE GENOMIC DNA]</scope>
</reference>
<protein>
    <submittedName>
        <fullName evidence="2">Uncharacterized protein</fullName>
    </submittedName>
</protein>
<evidence type="ECO:0000313" key="3">
    <source>
        <dbReference type="Proteomes" id="UP000280497"/>
    </source>
</evidence>
<gene>
    <name evidence="2" type="primary">23</name>
    <name evidence="2" type="ORF">SAMW_23</name>
</gene>
<dbReference type="RefSeq" id="YP_009812732.1">
    <property type="nucleotide sequence ID" value="NC_048069.1"/>
</dbReference>
<sequence length="169" mass="18773">MLRVLESVGLAEIVALIGTLSTASIAAIAWVKLRAERDKLRAEGDKIREDAKESAVNASRGAVGVMSETMARMELEMDRMRAGQDDMGRRLTLTDERLAAVTTRHDVAIVHIADREAFTVSFHPTRPDALPPVPKILIPEVLRHRPELPLRRDDISDEPDGEHVIDQEP</sequence>
<dbReference type="EMBL" id="MH727560">
    <property type="protein sequence ID" value="AYB70505.1"/>
    <property type="molecule type" value="Genomic_DNA"/>
</dbReference>
<keyword evidence="3" id="KW-1185">Reference proteome</keyword>
<name>A0A385UHJ2_9CAUD</name>
<dbReference type="Proteomes" id="UP000280497">
    <property type="component" value="Segment"/>
</dbReference>
<feature type="region of interest" description="Disordered" evidence="1">
    <location>
        <begin position="149"/>
        <end position="169"/>
    </location>
</feature>
<dbReference type="GeneID" id="55003802"/>
<dbReference type="KEGG" id="vg:55003802"/>
<organism evidence="2 3">
    <name type="scientific">Corynebacterium phage SamW</name>
    <dbReference type="NCBI Taxonomy" id="2301601"/>
    <lineage>
        <taxon>Viruses</taxon>
        <taxon>Duplodnaviria</taxon>
        <taxon>Heunggongvirae</taxon>
        <taxon>Uroviricota</taxon>
        <taxon>Caudoviricetes</taxon>
        <taxon>Samwavirus</taxon>
        <taxon>Samwavirus samW</taxon>
    </lineage>
</organism>